<feature type="active site" description="Glycyl thioester intermediate" evidence="2">
    <location>
        <position position="3537"/>
    </location>
</feature>
<dbReference type="VEuPathDB" id="TriTrypDB:BSAL_47130"/>
<gene>
    <name evidence="6" type="ORF">BSAL_47130</name>
</gene>
<keyword evidence="1 2" id="KW-0833">Ubl conjugation pathway</keyword>
<dbReference type="InterPro" id="IPR035983">
    <property type="entry name" value="Hect_E3_ubiquitin_ligase"/>
</dbReference>
<dbReference type="SMART" id="SM00449">
    <property type="entry name" value="SPRY"/>
    <property type="match status" value="3"/>
</dbReference>
<dbReference type="CDD" id="cd12885">
    <property type="entry name" value="SPRY_RanBP_like"/>
    <property type="match status" value="1"/>
</dbReference>
<dbReference type="PANTHER" id="PTHR46654">
    <property type="entry name" value="E3 UBIQUITIN-PROTEIN LIGASE HECTD3"/>
    <property type="match status" value="1"/>
</dbReference>
<dbReference type="CDD" id="cd11709">
    <property type="entry name" value="SPRY"/>
    <property type="match status" value="1"/>
</dbReference>
<keyword evidence="7" id="KW-1185">Reference proteome</keyword>
<dbReference type="InterPro" id="IPR043136">
    <property type="entry name" value="B30.2/SPRY_sf"/>
</dbReference>
<proteinExistence type="predicted"/>
<name>A0A0S4JVZ8_BODSA</name>
<dbReference type="InterPro" id="IPR000569">
    <property type="entry name" value="HECT_dom"/>
</dbReference>
<feature type="domain" description="B30.2/SPRY" evidence="4">
    <location>
        <begin position="2819"/>
        <end position="3011"/>
    </location>
</feature>
<feature type="compositionally biased region" description="Acidic residues" evidence="3">
    <location>
        <begin position="2734"/>
        <end position="2743"/>
    </location>
</feature>
<dbReference type="EMBL" id="CYKH01002227">
    <property type="protein sequence ID" value="CUG94227.1"/>
    <property type="molecule type" value="Genomic_DNA"/>
</dbReference>
<dbReference type="Gene3D" id="2.60.120.200">
    <property type="match status" value="2"/>
</dbReference>
<dbReference type="OrthoDB" id="278758at2759"/>
<dbReference type="InterPro" id="IPR013320">
    <property type="entry name" value="ConA-like_dom_sf"/>
</dbReference>
<dbReference type="InterPro" id="IPR003877">
    <property type="entry name" value="SPRY_dom"/>
</dbReference>
<dbReference type="Proteomes" id="UP000051952">
    <property type="component" value="Unassembled WGS sequence"/>
</dbReference>
<evidence type="ECO:0000259" key="4">
    <source>
        <dbReference type="PROSITE" id="PS50188"/>
    </source>
</evidence>
<reference evidence="7" key="1">
    <citation type="submission" date="2015-09" db="EMBL/GenBank/DDBJ databases">
        <authorList>
            <consortium name="Pathogen Informatics"/>
        </authorList>
    </citation>
    <scope>NUCLEOTIDE SEQUENCE [LARGE SCALE GENOMIC DNA]</scope>
    <source>
        <strain evidence="7">Lake Konstanz</strain>
    </source>
</reference>
<evidence type="ECO:0000256" key="3">
    <source>
        <dbReference type="SAM" id="MobiDB-lite"/>
    </source>
</evidence>
<feature type="region of interest" description="Disordered" evidence="3">
    <location>
        <begin position="1891"/>
        <end position="1935"/>
    </location>
</feature>
<feature type="domain" description="HECT" evidence="5">
    <location>
        <begin position="3237"/>
        <end position="3573"/>
    </location>
</feature>
<feature type="compositionally biased region" description="Polar residues" evidence="3">
    <location>
        <begin position="1813"/>
        <end position="1834"/>
    </location>
</feature>
<protein>
    <recommendedName>
        <fullName evidence="8">Ubiquitin-protein ligase</fullName>
    </recommendedName>
</protein>
<dbReference type="PROSITE" id="PS50237">
    <property type="entry name" value="HECT"/>
    <property type="match status" value="1"/>
</dbReference>
<dbReference type="Pfam" id="PF00622">
    <property type="entry name" value="SPRY"/>
    <property type="match status" value="3"/>
</dbReference>
<dbReference type="PROSITE" id="PS50188">
    <property type="entry name" value="B302_SPRY"/>
    <property type="match status" value="1"/>
</dbReference>
<feature type="region of interest" description="Disordered" evidence="3">
    <location>
        <begin position="3579"/>
        <end position="3604"/>
    </location>
</feature>
<dbReference type="Gene3D" id="3.90.1750.10">
    <property type="entry name" value="Hect, E3 ligase catalytic domains"/>
    <property type="match status" value="1"/>
</dbReference>
<dbReference type="InterPro" id="IPR042469">
    <property type="entry name" value="HECTD3"/>
</dbReference>
<evidence type="ECO:0000256" key="1">
    <source>
        <dbReference type="ARBA" id="ARBA00022786"/>
    </source>
</evidence>
<feature type="compositionally biased region" description="Acidic residues" evidence="3">
    <location>
        <begin position="1894"/>
        <end position="1910"/>
    </location>
</feature>
<organism evidence="6 7">
    <name type="scientific">Bodo saltans</name>
    <name type="common">Flagellated protozoan</name>
    <dbReference type="NCBI Taxonomy" id="75058"/>
    <lineage>
        <taxon>Eukaryota</taxon>
        <taxon>Discoba</taxon>
        <taxon>Euglenozoa</taxon>
        <taxon>Kinetoplastea</taxon>
        <taxon>Metakinetoplastina</taxon>
        <taxon>Eubodonida</taxon>
        <taxon>Bodonidae</taxon>
        <taxon>Bodo</taxon>
    </lineage>
</organism>
<dbReference type="GO" id="GO:0004842">
    <property type="term" value="F:ubiquitin-protein transferase activity"/>
    <property type="evidence" value="ECO:0007669"/>
    <property type="project" value="InterPro"/>
</dbReference>
<accession>A0A0S4JVZ8</accession>
<feature type="region of interest" description="Disordered" evidence="3">
    <location>
        <begin position="2719"/>
        <end position="2743"/>
    </location>
</feature>
<sequence>MISEKETRLIQELLVLRFDLSAHSNLYEGMRLEYDTCRSRSSDRPSTALTVEGFEPCDVGKRKECDPFDFGTLAAFDRCADSAAFSSETQNFCSALLNHDIGKIASCLDGATSKQPTQFSTARFYQTSKFQNFLFLEGKPLAATVQHKDRRLNVVRWKNDFAVASESRVTFQGATVDNVPFDGEALCLNEGILASFKKISRQSGTITFRNIHNHQMTVWTVKAPLNTVLRSCSLDDTNVLILVEGSGGASICTFARQSVEDGVIDRPWHEYHLLTVATKRHRSLQFAMSGISIGRFPLKLRGMSFTIECWILLFSLDDNHVVFSHGDKSSEEVVVEVFPSHNGVIIRGGSRSKVGASYAAAEVPGSSLMAKWFHVALVFSGVQWRILLNGRLCNVAQACSGCPGIEDTSCILGKAFVGHLAEVRIWSRSRSESETRRDLHRSLNGSEPGLIGYFPLCESGGVVIADRSVARAHTFLPPTATFSTVETPIGSNETFVFDATAHMLIRASNVVCVMSRRALALCCSTNDGRSVVVEYDLEAYSQTQCATFDRTFDSVVIHGDIIHLFWVDTQIQRLREYRLESCVSGWQLGGVWESLWQAGRILLKRLADNPNSLQLDYGELSVVPRLLSIARKASSYSDEDTLNSCQEILAHCIPLSAVHCDVFSDCNQFVSAVNDKGSLRDMLHWLAFCTTSSNSKLMVTSLPLLLDGRSMFQAVTKFSGAARSSVEEKLFNSCAKYLTSDVNLQSMIVRAERISQLVTALVEEACFSFRNSCLTTRSLQTEISESLVRIHEALLRGGDNAVPSGALLGYFLPVLKGIEKCVLLASTSARKAGSQQPLTKSLEDSFVGKLLPSLMSDIGHIPLSLSATLIPAINLVRDAIASAVNVLGCSPWLVGIRACLVESSVRLASDLALAGSDGGRLSFPTDMFTNLFRNGQRKSGTPRDAFIRNLLHGVGAVSRLLTEIQAEDMPLRMKDASLLVLERQLTACFSNVLLDDTVIVQPTRDALLGVYRHVKGLRTWVLSQRQDSQTFFERVEAKSLFLCKFEPCSVIRSVPTPVEQQTTSTAKKWRRMFQAWKSMRSVKVLMSTLSNSQSRNRKDVAGFITAFIQSAELECDEIERALQIRSLRAQQRQAAFVAFRSLLEEGRIHSGVDEITAPLIAKSLSGRHYLDGIEGCSSEAMLRLRASFFQMLEEIVARLDRSSRPHVLSSTLLAALSAPWLVGDFNRIGIATVRHAVELATGGSQCASYGASPTLHNVLPERMVVPRPENCSGSVCSGSETLTLRGNGARGTFLGPASWERCPRGNTQYFEVTIVDLAPSATIGIGLGPATFNVARPPGWDVNSYALNSEDGVLFVESSTGRETGYNFGIGDTVGCGWGATGDIFWTRNGKLLNVTVESSCATLCPLIGFDGKGIVSLNFGQECFEFLVERSYKSIRSISSQAFDVVRAMFLRIVEEMNNSAESSSADLDGCRKMVDYIITVFSEVFGNTLALPQFHSSWCKLALRMLQVMREHSSQYSTVNTTTLCMSLADLAKRTTSQQLCCDALLVLGNALYFANVVPHVQDSEGSLLSTLHDFAQGERSTLTGGVDREWTDLCAWTAIAVLREINMCPHHPWGAVLHDEIIIPALKNTHEPRRRLRVQLQLLSESSESIPLIGESVLVKQVRESRVATLVQFSLNDEVCRVVFKDSGHLQFVSMRLVSKSSSSQKHLDASCGRHQEQAHAVEELAQRVLVGSPMETESHSLLQLQLQLLRVIRQLCGLETTSLMKLAVDWCSSLQSIVAKDSPSLGMEDTVLTALEMRRVDGVEDDAPQSPNAENTPTHAQNNTPPATTDSIDDARTRMAQELSMRGFSLEMCMIALEETHYDRSAALRLLTDHHEDLLHVLQQEHDAEAQSDVDDDAPSEEDDDVSGGHLEEGEEGSSSEESSCSVDSRTSQRLSDGLRFDGESFVKIAADSSAGPQFTLDFWIRPRSSLDAPELVFFQQGSSDGVCMFVVVDRCSVMFGWGDVEDALRASEEQTTPARGICCMELLVDHDSNRWTRITCVQDCTDISIFKNGSIRDSTVTSCADGLLSSDLYVGGCLLECCQSGGFTGDMKDIRVFETALSPDVVETMFSLSQSPNPSATSPFLVVHLRLDEGSFPVENSTTSPNGIPVTVTTSGSIVWLQSDGDQSDVSVAAVEVDFCAQDDFEDFTVLDLQQDANSLVAVYKKFRTLPLDELKHAHLPVMKELFGQLACSMILSHIEQCAKFDKPLDWVSDAAIRSITSFVLRSNDKDLNELLTSTLERISSSETAQYCSSGGGGVRLLQLCYTQLSQLASIPQKTSSFESPHPCKGYTESPKEVTGGSQTTLFFDQRCSAHAMLLTIYTDRTFGSVAAQYAATTLTAFRIRSPQFFFDVRIDSAVGSQWGYKMYIVSDDRCQIAAARLMRKILSRSLVHRSALTEVIMRGITDRMMMESYVSGILGNSGKTRRLLMSIVTDCLRFSNTTVNGEIVELIRLQDIRKMAEKQFRRETAQLHHCRFIQVSTEYFLAVRDAEHIARDIANDPSRGGKPDDVLDVDPLKRFAFQRSEQKKHYNSALRDGRDRVTVEKLRFPDCIRIEPNVDRTIAVWGERAGCSVMADVALSCGQWYFEVKMVATADVTVGVLSSNAGQRSALAEDETVSWGYNGRRDILPSERAWKTRDVIGVVIDTEAKNVLLYCNGGTTPVVVPYGRKTTRGGGAADAASIPNQPPTEDDDEPDDDNMSAYPYFVLGADEGILLNFGATHFEYDVPSTALPLDPAHLSLGTLIPFNQVRSLEDVVSSIVVSAPAAPASDTTMSTSFFSALLPPYFVDDADPFDCPAHRQGPPHVSLTTTSPSTSQMLINILEAKNNGTQFSTVKSDCTVFGGRWYFEATLGSQGLMQVGWISGGDAPDVSVGDSPNSWAVDGFRRVKWHNSSPIPIGMTRRWIAGDVVGCSIDIDGRHVVFSLNGRQIAESYIPTTSARDLGFCAAITMRAGNSVTFNFGSTPLRFKPDGFSPLGVPDTWHERIDTYYSTLSSAAIVRRRVTVSNAIRVMKGAMNGSNSFPAILSHLRTIVRAIDEHCITSSRSYLQLSGDIVSGLLEVSEQHDILKALGCARIEECFQFLKNFARIATSSIPMLPLTTQDEHTSENVFVAASRELLFRSVREQLVTSTLRETNCKCEHLRLTINRMRSRNLQMSNTEGSSSQPSIGDTVFGQTHELLRDQGPRMFRTNKRMWSVVFMGEGAEDVGGPYREHLGDMCRELMGNTLPLFVPTSNHVNNTGTHRDAFVPNPMATSELHLSMFTFLGRLMGGAMRGGEPLNLVLPPLFWKLLSTQRAQDADLSSVDKLCLQCAHELTSTKNQFGVEGQELFDETFETERFATTLSGGSTCELVEGGSSIALTFERCDEYVALLVKARLFENRVQVAAIRKGLLSVVPELVTSMLTPDELELRICGTSDYTVTALKASTTYEGVTSEDRRVGFLWQSLEDATPVQRRLFLKFVSGRERMPVQLRVLPMATQGETTAVLPRAATCFFAIEVPDYPSLEVFKNRLYYAIENCQDIDTDFRARDVDEDEGPELMMGVEGRHDDTQSDTNAPAGE</sequence>
<evidence type="ECO:0000313" key="7">
    <source>
        <dbReference type="Proteomes" id="UP000051952"/>
    </source>
</evidence>
<dbReference type="SUPFAM" id="SSF49899">
    <property type="entry name" value="Concanavalin A-like lectins/glucanases"/>
    <property type="match status" value="5"/>
</dbReference>
<dbReference type="PANTHER" id="PTHR46654:SF1">
    <property type="entry name" value="E3 UBIQUITIN-PROTEIN LIGASE HECTD3"/>
    <property type="match status" value="1"/>
</dbReference>
<dbReference type="InterPro" id="IPR044736">
    <property type="entry name" value="Gid1/RanBPM/SPLA_SPRY"/>
</dbReference>
<dbReference type="Gene3D" id="3.30.2410.10">
    <property type="entry name" value="Hect, E3 ligase catalytic domain"/>
    <property type="match status" value="1"/>
</dbReference>
<dbReference type="SMART" id="SM00119">
    <property type="entry name" value="HECTc"/>
    <property type="match status" value="1"/>
</dbReference>
<feature type="region of interest" description="Disordered" evidence="3">
    <location>
        <begin position="1808"/>
        <end position="1835"/>
    </location>
</feature>
<dbReference type="Pfam" id="PF13385">
    <property type="entry name" value="Laminin_G_3"/>
    <property type="match status" value="2"/>
</dbReference>
<evidence type="ECO:0000256" key="2">
    <source>
        <dbReference type="PROSITE-ProRule" id="PRU00104"/>
    </source>
</evidence>
<dbReference type="SUPFAM" id="SSF56204">
    <property type="entry name" value="Hect, E3 ligase catalytic domain"/>
    <property type="match status" value="1"/>
</dbReference>
<dbReference type="Gene3D" id="2.60.120.920">
    <property type="match status" value="3"/>
</dbReference>
<evidence type="ECO:0000259" key="5">
    <source>
        <dbReference type="PROSITE" id="PS50237"/>
    </source>
</evidence>
<dbReference type="InterPro" id="IPR001870">
    <property type="entry name" value="B30.2/SPRY"/>
</dbReference>
<dbReference type="Pfam" id="PF00632">
    <property type="entry name" value="HECT"/>
    <property type="match status" value="1"/>
</dbReference>
<dbReference type="OMA" id="CAYPITE"/>
<dbReference type="GO" id="GO:0005737">
    <property type="term" value="C:cytoplasm"/>
    <property type="evidence" value="ECO:0007669"/>
    <property type="project" value="TreeGrafter"/>
</dbReference>
<evidence type="ECO:0008006" key="8">
    <source>
        <dbReference type="Google" id="ProtNLM"/>
    </source>
</evidence>
<evidence type="ECO:0000313" key="6">
    <source>
        <dbReference type="EMBL" id="CUG94227.1"/>
    </source>
</evidence>
<dbReference type="Gene3D" id="3.30.2160.10">
    <property type="entry name" value="Hect, E3 ligase catalytic domain"/>
    <property type="match status" value="1"/>
</dbReference>